<accession>A0A2N5VYL8</accession>
<name>A0A2N5VYL8_9BASI</name>
<reference evidence="1 2" key="1">
    <citation type="submission" date="2017-11" db="EMBL/GenBank/DDBJ databases">
        <title>De novo assembly and phasing of dikaryotic genomes from two isolates of Puccinia coronata f. sp. avenae, the causal agent of oat crown rust.</title>
        <authorList>
            <person name="Miller M.E."/>
            <person name="Zhang Y."/>
            <person name="Omidvar V."/>
            <person name="Sperschneider J."/>
            <person name="Schwessinger B."/>
            <person name="Raley C."/>
            <person name="Palmer J.M."/>
            <person name="Garnica D."/>
            <person name="Upadhyaya N."/>
            <person name="Rathjen J."/>
            <person name="Taylor J.M."/>
            <person name="Park R.F."/>
            <person name="Dodds P.N."/>
            <person name="Hirsch C.D."/>
            <person name="Kianian S.F."/>
            <person name="Figueroa M."/>
        </authorList>
    </citation>
    <scope>NUCLEOTIDE SEQUENCE [LARGE SCALE GENOMIC DNA]</scope>
    <source>
        <strain evidence="1">12NC29</strain>
    </source>
</reference>
<dbReference type="Proteomes" id="UP000235388">
    <property type="component" value="Unassembled WGS sequence"/>
</dbReference>
<dbReference type="AlphaFoldDB" id="A0A2N5VYL8"/>
<protein>
    <submittedName>
        <fullName evidence="1">Uncharacterized protein</fullName>
    </submittedName>
</protein>
<proteinExistence type="predicted"/>
<comment type="caution">
    <text evidence="1">The sequence shown here is derived from an EMBL/GenBank/DDBJ whole genome shotgun (WGS) entry which is preliminary data.</text>
</comment>
<evidence type="ECO:0000313" key="2">
    <source>
        <dbReference type="Proteomes" id="UP000235388"/>
    </source>
</evidence>
<sequence length="63" mass="7137">MLSFFRVLIRCCQSLPICFGWLAISTPSSSLSRSTEGRVEPFDRARSHDVIDARFPTRPIPVL</sequence>
<dbReference type="EMBL" id="PGCJ01000037">
    <property type="protein sequence ID" value="PLW55094.1"/>
    <property type="molecule type" value="Genomic_DNA"/>
</dbReference>
<keyword evidence="2" id="KW-1185">Reference proteome</keyword>
<organism evidence="1 2">
    <name type="scientific">Puccinia coronata f. sp. avenae</name>
    <dbReference type="NCBI Taxonomy" id="200324"/>
    <lineage>
        <taxon>Eukaryota</taxon>
        <taxon>Fungi</taxon>
        <taxon>Dikarya</taxon>
        <taxon>Basidiomycota</taxon>
        <taxon>Pucciniomycotina</taxon>
        <taxon>Pucciniomycetes</taxon>
        <taxon>Pucciniales</taxon>
        <taxon>Pucciniaceae</taxon>
        <taxon>Puccinia</taxon>
    </lineage>
</organism>
<gene>
    <name evidence="1" type="ORF">PCANC_02517</name>
</gene>
<evidence type="ECO:0000313" key="1">
    <source>
        <dbReference type="EMBL" id="PLW55094.1"/>
    </source>
</evidence>